<organism evidence="1 2">
    <name type="scientific">Candidatus Ornithospirochaeta avicola</name>
    <dbReference type="NCBI Taxonomy" id="2840896"/>
    <lineage>
        <taxon>Bacteria</taxon>
        <taxon>Pseudomonadati</taxon>
        <taxon>Spirochaetota</taxon>
        <taxon>Spirochaetia</taxon>
        <taxon>Spirochaetales</taxon>
        <taxon>Spirochaetaceae</taxon>
        <taxon>Spirochaetaceae incertae sedis</taxon>
        <taxon>Candidatus Ornithospirochaeta</taxon>
    </lineage>
</organism>
<gene>
    <name evidence="1" type="ORF">IAB12_03885</name>
</gene>
<comment type="caution">
    <text evidence="1">The sequence shown here is derived from an EMBL/GenBank/DDBJ whole genome shotgun (WGS) entry which is preliminary data.</text>
</comment>
<dbReference type="EMBL" id="DXHU01000016">
    <property type="protein sequence ID" value="HIV98901.1"/>
    <property type="molecule type" value="Genomic_DNA"/>
</dbReference>
<evidence type="ECO:0000313" key="2">
    <source>
        <dbReference type="Proteomes" id="UP000823936"/>
    </source>
</evidence>
<name>A0A9D1PSI0_9SPIO</name>
<reference evidence="1" key="1">
    <citation type="journal article" date="2021" name="PeerJ">
        <title>Extensive microbial diversity within the chicken gut microbiome revealed by metagenomics and culture.</title>
        <authorList>
            <person name="Gilroy R."/>
            <person name="Ravi A."/>
            <person name="Getino M."/>
            <person name="Pursley I."/>
            <person name="Horton D.L."/>
            <person name="Alikhan N.F."/>
            <person name="Baker D."/>
            <person name="Gharbi K."/>
            <person name="Hall N."/>
            <person name="Watson M."/>
            <person name="Adriaenssens E.M."/>
            <person name="Foster-Nyarko E."/>
            <person name="Jarju S."/>
            <person name="Secka A."/>
            <person name="Antonio M."/>
            <person name="Oren A."/>
            <person name="Chaudhuri R.R."/>
            <person name="La Ragione R."/>
            <person name="Hildebrand F."/>
            <person name="Pallen M.J."/>
        </authorList>
    </citation>
    <scope>NUCLEOTIDE SEQUENCE</scope>
    <source>
        <strain evidence="1">Gambia11-129</strain>
    </source>
</reference>
<sequence length="243" mass="28305">MALYLNSIRKFLDGDLSRSTVAEIERECSIKVSDAKRLTKSGIIAKRALEEYIKYSDALLDVIKRECMSAESCLFAASSAFYNESYIEGEKKTVTISLPPDETAALLNSEIDAFYFYYDDKFLKSNMLKAEEKKYFCPEIEMSSKDELKNLENLEIEDLYGRVLYVPQSPNNRYIDMLVSDLTSFHKKINIKTFPYYCESIEKRVIDEQNLLLSFEPFRIREDAERKRVNWNYKVPFGVLLPT</sequence>
<evidence type="ECO:0000313" key="1">
    <source>
        <dbReference type="EMBL" id="HIV98901.1"/>
    </source>
</evidence>
<accession>A0A9D1PSI0</accession>
<reference evidence="1" key="2">
    <citation type="submission" date="2021-04" db="EMBL/GenBank/DDBJ databases">
        <authorList>
            <person name="Gilroy R."/>
        </authorList>
    </citation>
    <scope>NUCLEOTIDE SEQUENCE</scope>
    <source>
        <strain evidence="1">Gambia11-129</strain>
    </source>
</reference>
<proteinExistence type="predicted"/>
<dbReference type="Proteomes" id="UP000823936">
    <property type="component" value="Unassembled WGS sequence"/>
</dbReference>
<dbReference type="AlphaFoldDB" id="A0A9D1PSI0"/>
<protein>
    <submittedName>
        <fullName evidence="1">Uncharacterized protein</fullName>
    </submittedName>
</protein>